<evidence type="ECO:0000256" key="2">
    <source>
        <dbReference type="ARBA" id="ARBA00022692"/>
    </source>
</evidence>
<dbReference type="AlphaFoldDB" id="A0A1Y1UGT0"/>
<dbReference type="OrthoDB" id="269173at2759"/>
<dbReference type="GO" id="GO:0016020">
    <property type="term" value="C:membrane"/>
    <property type="evidence" value="ECO:0007669"/>
    <property type="project" value="UniProtKB-SubCell"/>
</dbReference>
<feature type="transmembrane region" description="Helical" evidence="5">
    <location>
        <begin position="49"/>
        <end position="68"/>
    </location>
</feature>
<dbReference type="EMBL" id="NBSH01000006">
    <property type="protein sequence ID" value="ORX37273.1"/>
    <property type="molecule type" value="Genomic_DNA"/>
</dbReference>
<accession>A0A1Y1UGT0</accession>
<dbReference type="PANTHER" id="PTHR43461">
    <property type="entry name" value="TRANSMEMBRANE PROTEIN 256"/>
    <property type="match status" value="1"/>
</dbReference>
<comment type="caution">
    <text evidence="6">The sequence shown here is derived from an EMBL/GenBank/DDBJ whole genome shotgun (WGS) entry which is preliminary data.</text>
</comment>
<dbReference type="RefSeq" id="XP_021871311.1">
    <property type="nucleotide sequence ID" value="XM_022015806.1"/>
</dbReference>
<dbReference type="PANTHER" id="PTHR43461:SF1">
    <property type="entry name" value="TRANSMEMBRANE PROTEIN 256"/>
    <property type="match status" value="1"/>
</dbReference>
<organism evidence="6 7">
    <name type="scientific">Kockovaella imperatae</name>
    <dbReference type="NCBI Taxonomy" id="4999"/>
    <lineage>
        <taxon>Eukaryota</taxon>
        <taxon>Fungi</taxon>
        <taxon>Dikarya</taxon>
        <taxon>Basidiomycota</taxon>
        <taxon>Agaricomycotina</taxon>
        <taxon>Tremellomycetes</taxon>
        <taxon>Tremellales</taxon>
        <taxon>Cuniculitremaceae</taxon>
        <taxon>Kockovaella</taxon>
    </lineage>
</organism>
<gene>
    <name evidence="6" type="ORF">BD324DRAFT_625516</name>
</gene>
<dbReference type="Proteomes" id="UP000193218">
    <property type="component" value="Unassembled WGS sequence"/>
</dbReference>
<dbReference type="InParanoid" id="A0A1Y1UGT0"/>
<keyword evidence="7" id="KW-1185">Reference proteome</keyword>
<evidence type="ECO:0000313" key="7">
    <source>
        <dbReference type="Proteomes" id="UP000193218"/>
    </source>
</evidence>
<name>A0A1Y1UGT0_9TREE</name>
<protein>
    <submittedName>
        <fullName evidence="6">DUF423-domain-containing protein</fullName>
    </submittedName>
</protein>
<sequence>MNATNVWKSGALLTAVGMSCGAFGSHGLRSRQPPLSERSISNWSTASNYLIYNGLALLAISFHPALSLSRRARIATGMIASGAMVFSGSIFGLVLGKDVWKKVLGPLTPLGGVAMIGG</sequence>
<feature type="transmembrane region" description="Helical" evidence="5">
    <location>
        <begin position="6"/>
        <end position="28"/>
    </location>
</feature>
<dbReference type="Pfam" id="PF04241">
    <property type="entry name" value="DUF423"/>
    <property type="match status" value="1"/>
</dbReference>
<keyword evidence="3 5" id="KW-1133">Transmembrane helix</keyword>
<evidence type="ECO:0000256" key="4">
    <source>
        <dbReference type="ARBA" id="ARBA00023136"/>
    </source>
</evidence>
<evidence type="ECO:0000256" key="1">
    <source>
        <dbReference type="ARBA" id="ARBA00004141"/>
    </source>
</evidence>
<dbReference type="GeneID" id="33557615"/>
<feature type="transmembrane region" description="Helical" evidence="5">
    <location>
        <begin position="74"/>
        <end position="95"/>
    </location>
</feature>
<dbReference type="InterPro" id="IPR006696">
    <property type="entry name" value="DUF423"/>
</dbReference>
<keyword evidence="4 5" id="KW-0472">Membrane</keyword>
<keyword evidence="2 5" id="KW-0812">Transmembrane</keyword>
<evidence type="ECO:0000256" key="3">
    <source>
        <dbReference type="ARBA" id="ARBA00022989"/>
    </source>
</evidence>
<evidence type="ECO:0000313" key="6">
    <source>
        <dbReference type="EMBL" id="ORX37273.1"/>
    </source>
</evidence>
<proteinExistence type="predicted"/>
<dbReference type="FunCoup" id="A0A1Y1UGT0">
    <property type="interactions" value="41"/>
</dbReference>
<evidence type="ECO:0000256" key="5">
    <source>
        <dbReference type="SAM" id="Phobius"/>
    </source>
</evidence>
<comment type="subcellular location">
    <subcellularLocation>
        <location evidence="1">Membrane</location>
        <topology evidence="1">Multi-pass membrane protein</topology>
    </subcellularLocation>
</comment>
<reference evidence="6 7" key="1">
    <citation type="submission" date="2017-03" db="EMBL/GenBank/DDBJ databases">
        <title>Widespread Adenine N6-methylation of Active Genes in Fungi.</title>
        <authorList>
            <consortium name="DOE Joint Genome Institute"/>
            <person name="Mondo S.J."/>
            <person name="Dannebaum R.O."/>
            <person name="Kuo R.C."/>
            <person name="Louie K.B."/>
            <person name="Bewick A.J."/>
            <person name="Labutti K."/>
            <person name="Haridas S."/>
            <person name="Kuo A."/>
            <person name="Salamov A."/>
            <person name="Ahrendt S.R."/>
            <person name="Lau R."/>
            <person name="Bowen B.P."/>
            <person name="Lipzen A."/>
            <person name="Sullivan W."/>
            <person name="Andreopoulos W.B."/>
            <person name="Clum A."/>
            <person name="Lindquist E."/>
            <person name="Daum C."/>
            <person name="Northen T.R."/>
            <person name="Ramamoorthy G."/>
            <person name="Schmitz R.J."/>
            <person name="Gryganskyi A."/>
            <person name="Culley D."/>
            <person name="Magnuson J."/>
            <person name="James T.Y."/>
            <person name="O'Malley M.A."/>
            <person name="Stajich J.E."/>
            <person name="Spatafora J.W."/>
            <person name="Visel A."/>
            <person name="Grigoriev I.V."/>
        </authorList>
    </citation>
    <scope>NUCLEOTIDE SEQUENCE [LARGE SCALE GENOMIC DNA]</scope>
    <source>
        <strain evidence="6 7">NRRL Y-17943</strain>
    </source>
</reference>